<reference evidence="3" key="1">
    <citation type="submission" date="2024-04" db="EMBL/GenBank/DDBJ databases">
        <title>Salinicola lusitanus LLJ914,a marine bacterium isolated from the Okinawa Trough.</title>
        <authorList>
            <person name="Li J."/>
        </authorList>
    </citation>
    <scope>NUCLEOTIDE SEQUENCE [LARGE SCALE GENOMIC DNA]</scope>
</reference>
<comment type="caution">
    <text evidence="2">The sequence shown here is derived from an EMBL/GenBank/DDBJ whole genome shotgun (WGS) entry which is preliminary data.</text>
</comment>
<dbReference type="EMBL" id="JBBPFD010000005">
    <property type="protein sequence ID" value="KAK7926049.1"/>
    <property type="molecule type" value="Genomic_DNA"/>
</dbReference>
<dbReference type="AlphaFoldDB" id="A0AAW0PM61"/>
<organism evidence="2 3">
    <name type="scientific">Mugilogobius chulae</name>
    <name type="common">yellowstripe goby</name>
    <dbReference type="NCBI Taxonomy" id="88201"/>
    <lineage>
        <taxon>Eukaryota</taxon>
        <taxon>Metazoa</taxon>
        <taxon>Chordata</taxon>
        <taxon>Craniata</taxon>
        <taxon>Vertebrata</taxon>
        <taxon>Euteleostomi</taxon>
        <taxon>Actinopterygii</taxon>
        <taxon>Neopterygii</taxon>
        <taxon>Teleostei</taxon>
        <taxon>Neoteleostei</taxon>
        <taxon>Acanthomorphata</taxon>
        <taxon>Gobiaria</taxon>
        <taxon>Gobiiformes</taxon>
        <taxon>Gobioidei</taxon>
        <taxon>Gobiidae</taxon>
        <taxon>Gobionellinae</taxon>
        <taxon>Mugilogobius</taxon>
    </lineage>
</organism>
<dbReference type="Proteomes" id="UP001460270">
    <property type="component" value="Unassembled WGS sequence"/>
</dbReference>
<name>A0AAW0PM61_9GOBI</name>
<feature type="region of interest" description="Disordered" evidence="1">
    <location>
        <begin position="94"/>
        <end position="147"/>
    </location>
</feature>
<keyword evidence="3" id="KW-1185">Reference proteome</keyword>
<evidence type="ECO:0000256" key="1">
    <source>
        <dbReference type="SAM" id="MobiDB-lite"/>
    </source>
</evidence>
<evidence type="ECO:0000313" key="3">
    <source>
        <dbReference type="Proteomes" id="UP001460270"/>
    </source>
</evidence>
<gene>
    <name evidence="2" type="ORF">WMY93_008359</name>
</gene>
<protein>
    <submittedName>
        <fullName evidence="2">Uncharacterized protein</fullName>
    </submittedName>
</protein>
<feature type="compositionally biased region" description="Polar residues" evidence="1">
    <location>
        <begin position="99"/>
        <end position="129"/>
    </location>
</feature>
<sequence length="208" mass="22030">MTQTSTAVLIPTPFSVLECGCAALKPSRPNSSPALIGPGANNAALIRPGAEQRSALIRPGAEQRSALIRPGAENTGLTAGAYNAAPSSAWSITTSASSDLEQNNAAPSSDLEQNNAAPSSDLEQNNAAPSSDLERTTQRPHQPGAEQRSALINLEQNTRALISLSRNAPQCRPAISLEQNNHASSVWRRKRSALIRPGAEQQEKCMRF</sequence>
<evidence type="ECO:0000313" key="2">
    <source>
        <dbReference type="EMBL" id="KAK7926049.1"/>
    </source>
</evidence>
<accession>A0AAW0PM61</accession>
<proteinExistence type="predicted"/>